<gene>
    <name evidence="2" type="ORF">EDS130_LOCUS38572</name>
</gene>
<sequence length="309" mass="36151">MTHDNISVLFRPITEFADLTLQVEFLPYPGNDFKESTNEDLQQSSLNVKNQFTIAHLYDYTDEAFSINILVQVSSDISTSEKIIHKRYSDFHVLHRALVHFVEVEMKKSVSYFHHRHEQVSNTSEVNPCFPTRTDRMVMLNGASIQKRRETFKEYLDRIVEHRKFRHHLATFSFLHPRYISESQKEGYLLKRAHSDYRGPRRLIHLPSALNSSLIHHREYFVIKATYTAYIRPDTNVLRFPILVDHGFTFSLGFHRTGVKNGIEDAGVSVHAIVYKDVPFTMDLNGLHTKRVVLLWSHQKVAFLIRIDL</sequence>
<evidence type="ECO:0000313" key="2">
    <source>
        <dbReference type="EMBL" id="CAF1436636.1"/>
    </source>
</evidence>
<dbReference type="SUPFAM" id="SSF64268">
    <property type="entry name" value="PX domain"/>
    <property type="match status" value="1"/>
</dbReference>
<accession>A0A815NMP2</accession>
<dbReference type="EMBL" id="CAJNOJ010000406">
    <property type="protein sequence ID" value="CAF1436636.1"/>
    <property type="molecule type" value="Genomic_DNA"/>
</dbReference>
<dbReference type="InterPro" id="IPR001683">
    <property type="entry name" value="PX_dom"/>
</dbReference>
<dbReference type="Proteomes" id="UP000663852">
    <property type="component" value="Unassembled WGS sequence"/>
</dbReference>
<dbReference type="Gene3D" id="3.30.1520.10">
    <property type="entry name" value="Phox-like domain"/>
    <property type="match status" value="1"/>
</dbReference>
<dbReference type="Pfam" id="PF00787">
    <property type="entry name" value="PX"/>
    <property type="match status" value="1"/>
</dbReference>
<dbReference type="PROSITE" id="PS50195">
    <property type="entry name" value="PX"/>
    <property type="match status" value="1"/>
</dbReference>
<dbReference type="AlphaFoldDB" id="A0A815NMP2"/>
<evidence type="ECO:0000313" key="3">
    <source>
        <dbReference type="Proteomes" id="UP000663852"/>
    </source>
</evidence>
<feature type="domain" description="PX" evidence="1">
    <location>
        <begin position="45"/>
        <end position="182"/>
    </location>
</feature>
<dbReference type="CDD" id="cd06093">
    <property type="entry name" value="PX_domain"/>
    <property type="match status" value="1"/>
</dbReference>
<evidence type="ECO:0000259" key="1">
    <source>
        <dbReference type="PROSITE" id="PS50195"/>
    </source>
</evidence>
<name>A0A815NMP2_ADIRI</name>
<dbReference type="GO" id="GO:0035091">
    <property type="term" value="F:phosphatidylinositol binding"/>
    <property type="evidence" value="ECO:0007669"/>
    <property type="project" value="InterPro"/>
</dbReference>
<protein>
    <recommendedName>
        <fullName evidence="1">PX domain-containing protein</fullName>
    </recommendedName>
</protein>
<reference evidence="2" key="1">
    <citation type="submission" date="2021-02" db="EMBL/GenBank/DDBJ databases">
        <authorList>
            <person name="Nowell W R."/>
        </authorList>
    </citation>
    <scope>NUCLEOTIDE SEQUENCE</scope>
</reference>
<organism evidence="2 3">
    <name type="scientific">Adineta ricciae</name>
    <name type="common">Rotifer</name>
    <dbReference type="NCBI Taxonomy" id="249248"/>
    <lineage>
        <taxon>Eukaryota</taxon>
        <taxon>Metazoa</taxon>
        <taxon>Spiralia</taxon>
        <taxon>Gnathifera</taxon>
        <taxon>Rotifera</taxon>
        <taxon>Eurotatoria</taxon>
        <taxon>Bdelloidea</taxon>
        <taxon>Adinetida</taxon>
        <taxon>Adinetidae</taxon>
        <taxon>Adineta</taxon>
    </lineage>
</organism>
<dbReference type="InterPro" id="IPR036871">
    <property type="entry name" value="PX_dom_sf"/>
</dbReference>
<comment type="caution">
    <text evidence="2">The sequence shown here is derived from an EMBL/GenBank/DDBJ whole genome shotgun (WGS) entry which is preliminary data.</text>
</comment>
<proteinExistence type="predicted"/>